<reference evidence="9" key="2">
    <citation type="submission" date="2025-08" db="UniProtKB">
        <authorList>
            <consortium name="Ensembl"/>
        </authorList>
    </citation>
    <scope>IDENTIFICATION</scope>
</reference>
<keyword evidence="2" id="KW-0964">Secreted</keyword>
<dbReference type="InterPro" id="IPR050525">
    <property type="entry name" value="ECM_Assembly_Org"/>
</dbReference>
<dbReference type="InterPro" id="IPR020901">
    <property type="entry name" value="Prtase_inh_Kunz-CS"/>
</dbReference>
<dbReference type="Gene3D" id="4.10.410.10">
    <property type="entry name" value="Pancreatic trypsin inhibitor Kunitz domain"/>
    <property type="match status" value="1"/>
</dbReference>
<dbReference type="GO" id="GO:0005581">
    <property type="term" value="C:collagen trimer"/>
    <property type="evidence" value="ECO:0007669"/>
    <property type="project" value="UniProtKB-KW"/>
</dbReference>
<dbReference type="PANTHER" id="PTHR24020">
    <property type="entry name" value="COLLAGEN ALPHA"/>
    <property type="match status" value="1"/>
</dbReference>
<keyword evidence="4" id="KW-1015">Disulfide bond</keyword>
<evidence type="ECO:0000313" key="9">
    <source>
        <dbReference type="Ensembl" id="ENSGWIP00000014174.1"/>
    </source>
</evidence>
<dbReference type="PRINTS" id="PR00759">
    <property type="entry name" value="BASICPTASE"/>
</dbReference>
<dbReference type="GO" id="GO:0004867">
    <property type="term" value="F:serine-type endopeptidase inhibitor activity"/>
    <property type="evidence" value="ECO:0007669"/>
    <property type="project" value="InterPro"/>
</dbReference>
<keyword evidence="3" id="KW-0176">Collagen</keyword>
<proteinExistence type="predicted"/>
<evidence type="ECO:0000259" key="8">
    <source>
        <dbReference type="PROSITE" id="PS50279"/>
    </source>
</evidence>
<evidence type="ECO:0000256" key="2">
    <source>
        <dbReference type="ARBA" id="ARBA00022530"/>
    </source>
</evidence>
<feature type="chain" id="PRO_5034404464" evidence="6">
    <location>
        <begin position="22"/>
        <end position="864"/>
    </location>
</feature>
<feature type="region of interest" description="Disordered" evidence="5">
    <location>
        <begin position="316"/>
        <end position="423"/>
    </location>
</feature>
<evidence type="ECO:0000256" key="5">
    <source>
        <dbReference type="SAM" id="MobiDB-lite"/>
    </source>
</evidence>
<evidence type="ECO:0000259" key="7">
    <source>
        <dbReference type="PROSITE" id="PS50234"/>
    </source>
</evidence>
<keyword evidence="10" id="KW-1185">Reference proteome</keyword>
<feature type="domain" description="VWFA" evidence="7">
    <location>
        <begin position="39"/>
        <end position="225"/>
    </location>
</feature>
<dbReference type="CDD" id="cd01450">
    <property type="entry name" value="vWFA_subfamily_ECM"/>
    <property type="match status" value="1"/>
</dbReference>
<dbReference type="InterPro" id="IPR002035">
    <property type="entry name" value="VWF_A"/>
</dbReference>
<dbReference type="Gene3D" id="3.40.50.410">
    <property type="entry name" value="von Willebrand factor, type A domain"/>
    <property type="match status" value="2"/>
</dbReference>
<reference evidence="9" key="1">
    <citation type="submission" date="2020-06" db="EMBL/GenBank/DDBJ databases">
        <authorList>
            <consortium name="Wellcome Sanger Institute Data Sharing"/>
        </authorList>
    </citation>
    <scope>NUCLEOTIDE SEQUENCE [LARGE SCALE GENOMIC DNA]</scope>
</reference>
<dbReference type="InterPro" id="IPR036465">
    <property type="entry name" value="vWFA_dom_sf"/>
</dbReference>
<dbReference type="PROSITE" id="PS00280">
    <property type="entry name" value="BPTI_KUNITZ_1"/>
    <property type="match status" value="1"/>
</dbReference>
<evidence type="ECO:0000256" key="6">
    <source>
        <dbReference type="SAM" id="SignalP"/>
    </source>
</evidence>
<feature type="region of interest" description="Disordered" evidence="5">
    <location>
        <begin position="469"/>
        <end position="581"/>
    </location>
</feature>
<feature type="domain" description="VWFA" evidence="7">
    <location>
        <begin position="597"/>
        <end position="781"/>
    </location>
</feature>
<dbReference type="InterPro" id="IPR002223">
    <property type="entry name" value="Kunitz_BPTI"/>
</dbReference>
<evidence type="ECO:0000256" key="1">
    <source>
        <dbReference type="ARBA" id="ARBA00004498"/>
    </source>
</evidence>
<sequence length="864" mass="92580">STMCLIQLFLFILMLSGPTRCQTRRRKGHRDENQVLHREIMFIIDSSEKAKSLLFEQQKAFVLRFSTRLMQLHSPGWRLRVRLAALQYSSIVSVEHNFRDWQDLDVFQSRVDSMVFIGHGTYTAHAITNATKVFTRETSSNSLRVALLLIDGVDHPRSPNAVTAAAEAKQQNIRVFTIRLFGLPRDSAMETKLRSIASAPPNQHVFTLTDSQMEDRLFNELVSEMICRPTKWSPICRCFCLNVFLLKGDRGPGGAPGPPGDNCIGYPGPKVRSCRNDVYVAEIILHQHLVGLVKGSSEIIWLNQHNVFFKGDRGYEGPKGSRGAPGIGQKGDKGNTGVPGLPGLVGLPGTGIQGEKGDQGPVGPSGPRGPPGLGIVGPKGDQGFPGEPGPQGERAVGEPGLKGEPGNDGAPGIPGIPGEDGAVGAKVSLPGEPGPVGPAGLVGEPGIGIIGPKGNKGNTGPMGPPGIKGDGLPGAQGPPGLPGVQGEMGPEGKGLPGPKGSIGQPGPPGIPGLQGEGIPGPKGEPGFQGPVGPRGTSGDGLPGEKGDRGIPGIKGKKGDSGEYGIPGSPGPMGKPGEKGEPGLTVSCGIRCKGSLLELVFVIDSSESVGPENFEVVKDFVNALIDRMTVSREAIRIGVVLYSHVDMEVVSLQQEANQEHVKAAVRRMPYLGEGTFTGSAIHRANQMFLSSRHGVRKVALVLTDGLADRRDVMQFEKTAAEAHAEGIEVFVFGAMNRTDPMYEEFVAEMNTIASEPDEEHVYLLDNFRTLPSKQKPYSSQPLKQRHAHFRTCPQVRPKYDLFGHMRPVFEQLKTPLDPGPCREYVVRWYYDPEANACAQFWFGGCQGNTNNFETEAMCRNTCVYT</sequence>
<dbReference type="Pfam" id="PF00092">
    <property type="entry name" value="VWA"/>
    <property type="match status" value="2"/>
</dbReference>
<dbReference type="Ensembl" id="ENSGWIT00000015683.1">
    <property type="protein sequence ID" value="ENSGWIP00000014174.1"/>
    <property type="gene ID" value="ENSGWIG00000008016.1"/>
</dbReference>
<organism evidence="9 10">
    <name type="scientific">Gouania willdenowi</name>
    <name type="common">Blunt-snouted clingfish</name>
    <name type="synonym">Lepadogaster willdenowi</name>
    <dbReference type="NCBI Taxonomy" id="441366"/>
    <lineage>
        <taxon>Eukaryota</taxon>
        <taxon>Metazoa</taxon>
        <taxon>Chordata</taxon>
        <taxon>Craniata</taxon>
        <taxon>Vertebrata</taxon>
        <taxon>Euteleostomi</taxon>
        <taxon>Actinopterygii</taxon>
        <taxon>Neopterygii</taxon>
        <taxon>Teleostei</taxon>
        <taxon>Neoteleostei</taxon>
        <taxon>Acanthomorphata</taxon>
        <taxon>Ovalentaria</taxon>
        <taxon>Blenniimorphae</taxon>
        <taxon>Blenniiformes</taxon>
        <taxon>Gobiesocoidei</taxon>
        <taxon>Gobiesocidae</taxon>
        <taxon>Gobiesocinae</taxon>
        <taxon>Gouania</taxon>
    </lineage>
</organism>
<comment type="subcellular location">
    <subcellularLocation>
        <location evidence="1">Secreted</location>
        <location evidence="1">Extracellular space</location>
        <location evidence="1">Extracellular matrix</location>
    </subcellularLocation>
</comment>
<dbReference type="Pfam" id="PF00014">
    <property type="entry name" value="Kunitz_BPTI"/>
    <property type="match status" value="1"/>
</dbReference>
<feature type="signal peptide" evidence="6">
    <location>
        <begin position="1"/>
        <end position="21"/>
    </location>
</feature>
<dbReference type="FunFam" id="4.10.410.10:FF:000020">
    <property type="entry name" value="Collagen, type VI, alpha 3"/>
    <property type="match status" value="1"/>
</dbReference>
<name>A0A8C5E030_GOUWI</name>
<dbReference type="AlphaFoldDB" id="A0A8C5E030"/>
<evidence type="ECO:0000256" key="4">
    <source>
        <dbReference type="ARBA" id="ARBA00023157"/>
    </source>
</evidence>
<dbReference type="PROSITE" id="PS50279">
    <property type="entry name" value="BPTI_KUNITZ_2"/>
    <property type="match status" value="1"/>
</dbReference>
<dbReference type="PRINTS" id="PR00453">
    <property type="entry name" value="VWFADOMAIN"/>
</dbReference>
<accession>A0A8C5E030</accession>
<dbReference type="PANTHER" id="PTHR24020:SF18">
    <property type="entry name" value="COLLAGEN ALPHA-1(VI) CHAIN"/>
    <property type="match status" value="1"/>
</dbReference>
<keyword evidence="2" id="KW-0272">Extracellular matrix</keyword>
<dbReference type="SUPFAM" id="SSF53300">
    <property type="entry name" value="vWA-like"/>
    <property type="match status" value="2"/>
</dbReference>
<feature type="compositionally biased region" description="Low complexity" evidence="5">
    <location>
        <begin position="381"/>
        <end position="393"/>
    </location>
</feature>
<feature type="domain" description="BPTI/Kunitz inhibitor" evidence="8">
    <location>
        <begin position="811"/>
        <end position="861"/>
    </location>
</feature>
<dbReference type="SMART" id="SM00327">
    <property type="entry name" value="VWA"/>
    <property type="match status" value="2"/>
</dbReference>
<protein>
    <submittedName>
        <fullName evidence="9">Collagen type XXVIII alpha 1 chain</fullName>
    </submittedName>
</protein>
<reference evidence="9" key="3">
    <citation type="submission" date="2025-09" db="UniProtKB">
        <authorList>
            <consortium name="Ensembl"/>
        </authorList>
    </citation>
    <scope>IDENTIFICATION</scope>
</reference>
<dbReference type="InterPro" id="IPR036880">
    <property type="entry name" value="Kunitz_BPTI_sf"/>
</dbReference>
<dbReference type="PROSITE" id="PS50234">
    <property type="entry name" value="VWFA"/>
    <property type="match status" value="2"/>
</dbReference>
<feature type="compositionally biased region" description="Low complexity" evidence="5">
    <location>
        <begin position="336"/>
        <end position="345"/>
    </location>
</feature>
<keyword evidence="6" id="KW-0732">Signal</keyword>
<dbReference type="SMART" id="SM00131">
    <property type="entry name" value="KU"/>
    <property type="match status" value="1"/>
</dbReference>
<dbReference type="Proteomes" id="UP000694680">
    <property type="component" value="Chromosome 11"/>
</dbReference>
<evidence type="ECO:0000313" key="10">
    <source>
        <dbReference type="Proteomes" id="UP000694680"/>
    </source>
</evidence>
<evidence type="ECO:0000256" key="3">
    <source>
        <dbReference type="ARBA" id="ARBA00023119"/>
    </source>
</evidence>
<dbReference type="SUPFAM" id="SSF57362">
    <property type="entry name" value="BPTI-like"/>
    <property type="match status" value="1"/>
</dbReference>